<feature type="compositionally biased region" description="Basic and acidic residues" evidence="1">
    <location>
        <begin position="33"/>
        <end position="44"/>
    </location>
</feature>
<dbReference type="InterPro" id="IPR029068">
    <property type="entry name" value="Glyas_Bleomycin-R_OHBP_Dase"/>
</dbReference>
<gene>
    <name evidence="3" type="ORF">FHX75_12387</name>
</gene>
<accession>A0A561WDD5</accession>
<evidence type="ECO:0000256" key="1">
    <source>
        <dbReference type="SAM" id="MobiDB-lite"/>
    </source>
</evidence>
<protein>
    <recommendedName>
        <fullName evidence="2">VOC domain-containing protein</fullName>
    </recommendedName>
</protein>
<sequence>MALHVAQYTLDVTDLDLMAGFWSAALGYRVERGDDGNAKLHPTPDRPAGAPTVWLQASGTPKRGKNRLHLDLVADDGDPQAEVRRLLALGARCADVGQSGDEGFVVLADPEGNEFCVLDGPPR</sequence>
<feature type="domain" description="VOC" evidence="2">
    <location>
        <begin position="4"/>
        <end position="120"/>
    </location>
</feature>
<dbReference type="InterPro" id="IPR041581">
    <property type="entry name" value="Glyoxalase_6"/>
</dbReference>
<reference evidence="3 4" key="1">
    <citation type="submission" date="2019-06" db="EMBL/GenBank/DDBJ databases">
        <title>Sequencing the genomes of 1000 actinobacteria strains.</title>
        <authorList>
            <person name="Klenk H.-P."/>
        </authorList>
    </citation>
    <scope>NUCLEOTIDE SEQUENCE [LARGE SCALE GENOMIC DNA]</scope>
    <source>
        <strain evidence="3 4">DSM 102131</strain>
    </source>
</reference>
<comment type="caution">
    <text evidence="3">The sequence shown here is derived from an EMBL/GenBank/DDBJ whole genome shotgun (WGS) entry which is preliminary data.</text>
</comment>
<dbReference type="InterPro" id="IPR037523">
    <property type="entry name" value="VOC_core"/>
</dbReference>
<dbReference type="SUPFAM" id="SSF54593">
    <property type="entry name" value="Glyoxalase/Bleomycin resistance protein/Dihydroxybiphenyl dioxygenase"/>
    <property type="match status" value="1"/>
</dbReference>
<dbReference type="AlphaFoldDB" id="A0A561WDD5"/>
<evidence type="ECO:0000313" key="3">
    <source>
        <dbReference type="EMBL" id="TWG21871.1"/>
    </source>
</evidence>
<name>A0A561WDD5_9ACTN</name>
<dbReference type="OrthoDB" id="3212826at2"/>
<organism evidence="3 4">
    <name type="scientific">Micromonospora palomenae</name>
    <dbReference type="NCBI Taxonomy" id="1461247"/>
    <lineage>
        <taxon>Bacteria</taxon>
        <taxon>Bacillati</taxon>
        <taxon>Actinomycetota</taxon>
        <taxon>Actinomycetes</taxon>
        <taxon>Micromonosporales</taxon>
        <taxon>Micromonosporaceae</taxon>
        <taxon>Micromonospora</taxon>
    </lineage>
</organism>
<dbReference type="CDD" id="cd06587">
    <property type="entry name" value="VOC"/>
    <property type="match status" value="1"/>
</dbReference>
<keyword evidence="4" id="KW-1185">Reference proteome</keyword>
<dbReference type="Proteomes" id="UP000319927">
    <property type="component" value="Unassembled WGS sequence"/>
</dbReference>
<dbReference type="PANTHER" id="PTHR35908:SF1">
    <property type="entry name" value="CONSERVED PROTEIN"/>
    <property type="match status" value="1"/>
</dbReference>
<evidence type="ECO:0000313" key="4">
    <source>
        <dbReference type="Proteomes" id="UP000319927"/>
    </source>
</evidence>
<dbReference type="Pfam" id="PF18029">
    <property type="entry name" value="Glyoxalase_6"/>
    <property type="match status" value="1"/>
</dbReference>
<dbReference type="EMBL" id="VIXA01000002">
    <property type="protein sequence ID" value="TWG21871.1"/>
    <property type="molecule type" value="Genomic_DNA"/>
</dbReference>
<proteinExistence type="predicted"/>
<evidence type="ECO:0000259" key="2">
    <source>
        <dbReference type="PROSITE" id="PS51819"/>
    </source>
</evidence>
<feature type="region of interest" description="Disordered" evidence="1">
    <location>
        <begin position="33"/>
        <end position="63"/>
    </location>
</feature>
<dbReference type="Gene3D" id="3.10.180.10">
    <property type="entry name" value="2,3-Dihydroxybiphenyl 1,2-Dioxygenase, domain 1"/>
    <property type="match status" value="1"/>
</dbReference>
<dbReference type="RefSeq" id="WP_154939712.1">
    <property type="nucleotide sequence ID" value="NZ_VIXA01000002.1"/>
</dbReference>
<dbReference type="PANTHER" id="PTHR35908">
    <property type="entry name" value="HYPOTHETICAL FUSION PROTEIN"/>
    <property type="match status" value="1"/>
</dbReference>
<dbReference type="PROSITE" id="PS51819">
    <property type="entry name" value="VOC"/>
    <property type="match status" value="1"/>
</dbReference>